<dbReference type="EMBL" id="GGEC01066271">
    <property type="protein sequence ID" value="MBX46755.1"/>
    <property type="molecule type" value="Transcribed_RNA"/>
</dbReference>
<sequence length="20" mass="2426">MCYLLQNVHVNYAFHPVFDD</sequence>
<reference evidence="1" key="1">
    <citation type="submission" date="2018-02" db="EMBL/GenBank/DDBJ databases">
        <title>Rhizophora mucronata_Transcriptome.</title>
        <authorList>
            <person name="Meera S.P."/>
            <person name="Sreeshan A."/>
            <person name="Augustine A."/>
        </authorList>
    </citation>
    <scope>NUCLEOTIDE SEQUENCE</scope>
    <source>
        <tissue evidence="1">Leaf</tissue>
    </source>
</reference>
<protein>
    <submittedName>
        <fullName evidence="1">Uncharacterized protein</fullName>
    </submittedName>
</protein>
<dbReference type="AlphaFoldDB" id="A0A2P2NWC8"/>
<proteinExistence type="predicted"/>
<organism evidence="1">
    <name type="scientific">Rhizophora mucronata</name>
    <name type="common">Asiatic mangrove</name>
    <dbReference type="NCBI Taxonomy" id="61149"/>
    <lineage>
        <taxon>Eukaryota</taxon>
        <taxon>Viridiplantae</taxon>
        <taxon>Streptophyta</taxon>
        <taxon>Embryophyta</taxon>
        <taxon>Tracheophyta</taxon>
        <taxon>Spermatophyta</taxon>
        <taxon>Magnoliopsida</taxon>
        <taxon>eudicotyledons</taxon>
        <taxon>Gunneridae</taxon>
        <taxon>Pentapetalae</taxon>
        <taxon>rosids</taxon>
        <taxon>fabids</taxon>
        <taxon>Malpighiales</taxon>
        <taxon>Rhizophoraceae</taxon>
        <taxon>Rhizophora</taxon>
    </lineage>
</organism>
<evidence type="ECO:0000313" key="1">
    <source>
        <dbReference type="EMBL" id="MBX46755.1"/>
    </source>
</evidence>
<accession>A0A2P2NWC8</accession>
<name>A0A2P2NWC8_RHIMU</name>